<evidence type="ECO:0000313" key="3">
    <source>
        <dbReference type="EMBL" id="RQD83760.1"/>
    </source>
</evidence>
<dbReference type="Pfam" id="PF13662">
    <property type="entry name" value="Toprim_4"/>
    <property type="match status" value="1"/>
</dbReference>
<dbReference type="HAMAP" id="MF_01095">
    <property type="entry name" value="UPF0292"/>
    <property type="match status" value="1"/>
</dbReference>
<sequence>MVSLNDYKVKLDKVEKVLEELEEKAALGDIIIVEGKRDVASLKKLGINGNIKTPNSRSLLNFIEGVEREQRNVVILTDWDNAGEELAIKMAKYLEHSSIDVDTNIRLRLKSLVKKEIKDIESIYSYVKKLESITNTNFKSY</sequence>
<dbReference type="Proteomes" id="UP000284763">
    <property type="component" value="Unassembled WGS sequence"/>
</dbReference>
<reference evidence="3 4" key="1">
    <citation type="submission" date="2018-08" db="EMBL/GenBank/DDBJ databases">
        <title>The metabolism and importance of syntrophic acetate oxidation coupled to methane or sulfide production in haloalkaline environments.</title>
        <authorList>
            <person name="Timmers P.H.A."/>
            <person name="Vavourakis C.D."/>
            <person name="Sorokin D.Y."/>
            <person name="Sinninghe Damste J.S."/>
            <person name="Muyzer G."/>
            <person name="Stams A.J.M."/>
            <person name="Plugge C.M."/>
        </authorList>
    </citation>
    <scope>NUCLEOTIDE SEQUENCE [LARGE SCALE GENOMIC DNA]</scope>
    <source>
        <strain evidence="3">MSAO_Arc3</strain>
    </source>
</reference>
<protein>
    <recommendedName>
        <fullName evidence="1">UPF0292 protein D5R95_06110</fullName>
    </recommendedName>
</protein>
<proteinExistence type="inferred from homology"/>
<dbReference type="Gene3D" id="3.40.1360.10">
    <property type="match status" value="1"/>
</dbReference>
<organism evidence="3 4">
    <name type="scientific">Methanosalsum natronophilum</name>
    <dbReference type="NCBI Taxonomy" id="768733"/>
    <lineage>
        <taxon>Archaea</taxon>
        <taxon>Methanobacteriati</taxon>
        <taxon>Methanobacteriota</taxon>
        <taxon>Stenosarchaea group</taxon>
        <taxon>Methanomicrobia</taxon>
        <taxon>Methanosarcinales</taxon>
        <taxon>Methanosarcinaceae</taxon>
        <taxon>Methanosalsum</taxon>
    </lineage>
</organism>
<gene>
    <name evidence="3" type="ORF">D5R95_06110</name>
</gene>
<evidence type="ECO:0000313" key="4">
    <source>
        <dbReference type="Proteomes" id="UP000284763"/>
    </source>
</evidence>
<feature type="domain" description="Toprim" evidence="2">
    <location>
        <begin position="28"/>
        <end position="109"/>
    </location>
</feature>
<dbReference type="SMART" id="SM00493">
    <property type="entry name" value="TOPRIM"/>
    <property type="match status" value="1"/>
</dbReference>
<evidence type="ECO:0000259" key="2">
    <source>
        <dbReference type="PROSITE" id="PS50880"/>
    </source>
</evidence>
<comment type="caution">
    <text evidence="3">The sequence shown here is derived from an EMBL/GenBank/DDBJ whole genome shotgun (WGS) entry which is preliminary data.</text>
</comment>
<dbReference type="NCBIfam" id="NF003091">
    <property type="entry name" value="PRK04017.1-2"/>
    <property type="match status" value="1"/>
</dbReference>
<dbReference type="InterPro" id="IPR022972">
    <property type="entry name" value="UPF0292"/>
</dbReference>
<evidence type="ECO:0000256" key="1">
    <source>
        <dbReference type="HAMAP-Rule" id="MF_01095"/>
    </source>
</evidence>
<dbReference type="InterPro" id="IPR006171">
    <property type="entry name" value="TOPRIM_dom"/>
</dbReference>
<dbReference type="PANTHER" id="PTHR39964:SF2">
    <property type="entry name" value="UPF0292 PROTEIN MJ1624"/>
    <property type="match status" value="1"/>
</dbReference>
<dbReference type="EMBL" id="QZAB01000386">
    <property type="protein sequence ID" value="RQD83760.1"/>
    <property type="molecule type" value="Genomic_DNA"/>
</dbReference>
<dbReference type="PROSITE" id="PS50880">
    <property type="entry name" value="TOPRIM"/>
    <property type="match status" value="1"/>
</dbReference>
<name>A0A3R7VSU5_9EURY</name>
<dbReference type="PANTHER" id="PTHR39964">
    <property type="entry name" value="UPF0292 PROTEIN TK1411"/>
    <property type="match status" value="1"/>
</dbReference>
<accession>A0A3R7VSU5</accession>
<dbReference type="SUPFAM" id="SSF110455">
    <property type="entry name" value="Toprim domain"/>
    <property type="match status" value="1"/>
</dbReference>
<dbReference type="AlphaFoldDB" id="A0A3R7VSU5"/>
<comment type="similarity">
    <text evidence="1">Belongs to the UPF0292 family.</text>
</comment>